<dbReference type="EMBL" id="UINC01025419">
    <property type="protein sequence ID" value="SVB00968.1"/>
    <property type="molecule type" value="Genomic_DNA"/>
</dbReference>
<protein>
    <recommendedName>
        <fullName evidence="3">Dipeptidylpeptidase IV N-terminal domain-containing protein</fullName>
    </recommendedName>
</protein>
<organism evidence="2">
    <name type="scientific">marine metagenome</name>
    <dbReference type="NCBI Taxonomy" id="408172"/>
    <lineage>
        <taxon>unclassified sequences</taxon>
        <taxon>metagenomes</taxon>
        <taxon>ecological metagenomes</taxon>
    </lineage>
</organism>
<name>A0A382AHJ3_9ZZZZ</name>
<sequence length="277" mass="30459">MPQNCRNAGTTITLAPKGETLLVGFMGQLWWWSLDNGKAELSNRVQTSGCNPQFSPDGKQVVFQRYLSGQWDIWKLDVENGTQRALTTAPYNDLEPTYTLDGSIIFVSDRTGNFDVWSLNPISNELSLLISQTGNASFPNVSDRGDLAYVSQDGDAWIVRVLPTQGRLVDAYTSRHPLGAPSWRPGGGAILFSETTTNPQKNGLKLLIFADKPAQKDIEIPSSVAGPRIAWISSAEFLYTANGSIWRRGLTNTESSPVILQVNDQVKIRAPFQNNGL</sequence>
<dbReference type="AlphaFoldDB" id="A0A382AHJ3"/>
<evidence type="ECO:0000313" key="2">
    <source>
        <dbReference type="EMBL" id="SVB00968.1"/>
    </source>
</evidence>
<dbReference type="PANTHER" id="PTHR36842:SF1">
    <property type="entry name" value="PROTEIN TOLB"/>
    <property type="match status" value="1"/>
</dbReference>
<dbReference type="InterPro" id="IPR011042">
    <property type="entry name" value="6-blade_b-propeller_TolB-like"/>
</dbReference>
<reference evidence="2" key="1">
    <citation type="submission" date="2018-05" db="EMBL/GenBank/DDBJ databases">
        <authorList>
            <person name="Lanie J.A."/>
            <person name="Ng W.-L."/>
            <person name="Kazmierczak K.M."/>
            <person name="Andrzejewski T.M."/>
            <person name="Davidsen T.M."/>
            <person name="Wayne K.J."/>
            <person name="Tettelin H."/>
            <person name="Glass J.I."/>
            <person name="Rusch D."/>
            <person name="Podicherti R."/>
            <person name="Tsui H.-C.T."/>
            <person name="Winkler M.E."/>
        </authorList>
    </citation>
    <scope>NUCLEOTIDE SEQUENCE</scope>
</reference>
<dbReference type="Gene3D" id="2.120.10.30">
    <property type="entry name" value="TolB, C-terminal domain"/>
    <property type="match status" value="1"/>
</dbReference>
<accession>A0A382AHJ3</accession>
<evidence type="ECO:0000256" key="1">
    <source>
        <dbReference type="ARBA" id="ARBA00009820"/>
    </source>
</evidence>
<proteinExistence type="inferred from homology"/>
<dbReference type="InterPro" id="IPR011659">
    <property type="entry name" value="WD40"/>
</dbReference>
<gene>
    <name evidence="2" type="ORF">METZ01_LOCUS153822</name>
</gene>
<comment type="similarity">
    <text evidence="1">Belongs to the TolB family.</text>
</comment>
<evidence type="ECO:0008006" key="3">
    <source>
        <dbReference type="Google" id="ProtNLM"/>
    </source>
</evidence>
<dbReference type="SUPFAM" id="SSF69304">
    <property type="entry name" value="Tricorn protease N-terminal domain"/>
    <property type="match status" value="1"/>
</dbReference>
<dbReference type="PANTHER" id="PTHR36842">
    <property type="entry name" value="PROTEIN TOLB HOMOLOG"/>
    <property type="match status" value="1"/>
</dbReference>
<dbReference type="Pfam" id="PF07676">
    <property type="entry name" value="PD40"/>
    <property type="match status" value="2"/>
</dbReference>